<dbReference type="Proteomes" id="UP000299102">
    <property type="component" value="Unassembled WGS sequence"/>
</dbReference>
<organism evidence="2 3">
    <name type="scientific">Eumeta variegata</name>
    <name type="common">Bagworm moth</name>
    <name type="synonym">Eumeta japonica</name>
    <dbReference type="NCBI Taxonomy" id="151549"/>
    <lineage>
        <taxon>Eukaryota</taxon>
        <taxon>Metazoa</taxon>
        <taxon>Ecdysozoa</taxon>
        <taxon>Arthropoda</taxon>
        <taxon>Hexapoda</taxon>
        <taxon>Insecta</taxon>
        <taxon>Pterygota</taxon>
        <taxon>Neoptera</taxon>
        <taxon>Endopterygota</taxon>
        <taxon>Lepidoptera</taxon>
        <taxon>Glossata</taxon>
        <taxon>Ditrysia</taxon>
        <taxon>Tineoidea</taxon>
        <taxon>Psychidae</taxon>
        <taxon>Oiketicinae</taxon>
        <taxon>Eumeta</taxon>
    </lineage>
</organism>
<sequence length="147" mass="16165">MEQFYGFEQRYRSTVIDAQLEQRRHTREGSPAPGLAPPIYMLNRDEHDATPAPTRMPALVVYELMANFMQKSSSGTRNTSPRTVSSSFAAPRPRPCAGGDALSRPEIGRRPPRIIYTGLIIQLCISFSSEPRPRRAALDVGSCGGSG</sequence>
<dbReference type="AlphaFoldDB" id="A0A4C1ZPG6"/>
<name>A0A4C1ZPG6_EUMVA</name>
<evidence type="ECO:0000313" key="3">
    <source>
        <dbReference type="Proteomes" id="UP000299102"/>
    </source>
</evidence>
<proteinExistence type="predicted"/>
<accession>A0A4C1ZPG6</accession>
<feature type="compositionally biased region" description="Polar residues" evidence="1">
    <location>
        <begin position="71"/>
        <end position="88"/>
    </location>
</feature>
<dbReference type="EMBL" id="BGZK01001978">
    <property type="protein sequence ID" value="GBP89143.1"/>
    <property type="molecule type" value="Genomic_DNA"/>
</dbReference>
<comment type="caution">
    <text evidence="2">The sequence shown here is derived from an EMBL/GenBank/DDBJ whole genome shotgun (WGS) entry which is preliminary data.</text>
</comment>
<feature type="region of interest" description="Disordered" evidence="1">
    <location>
        <begin position="71"/>
        <end position="108"/>
    </location>
</feature>
<protein>
    <submittedName>
        <fullName evidence="2">Uncharacterized protein</fullName>
    </submittedName>
</protein>
<evidence type="ECO:0000313" key="2">
    <source>
        <dbReference type="EMBL" id="GBP89143.1"/>
    </source>
</evidence>
<gene>
    <name evidence="2" type="ORF">EVAR_89460_1</name>
</gene>
<reference evidence="2 3" key="1">
    <citation type="journal article" date="2019" name="Commun. Biol.">
        <title>The bagworm genome reveals a unique fibroin gene that provides high tensile strength.</title>
        <authorList>
            <person name="Kono N."/>
            <person name="Nakamura H."/>
            <person name="Ohtoshi R."/>
            <person name="Tomita M."/>
            <person name="Numata K."/>
            <person name="Arakawa K."/>
        </authorList>
    </citation>
    <scope>NUCLEOTIDE SEQUENCE [LARGE SCALE GENOMIC DNA]</scope>
</reference>
<keyword evidence="3" id="KW-1185">Reference proteome</keyword>
<evidence type="ECO:0000256" key="1">
    <source>
        <dbReference type="SAM" id="MobiDB-lite"/>
    </source>
</evidence>